<dbReference type="SMART" id="SM00322">
    <property type="entry name" value="KH"/>
    <property type="match status" value="1"/>
</dbReference>
<dbReference type="InterPro" id="IPR036419">
    <property type="entry name" value="Ribosomal_S3_C_sf"/>
</dbReference>
<dbReference type="SUPFAM" id="SSF54814">
    <property type="entry name" value="Prokaryotic type KH domain (KH-domain type II)"/>
    <property type="match status" value="1"/>
</dbReference>
<evidence type="ECO:0000256" key="1">
    <source>
        <dbReference type="ARBA" id="ARBA00010761"/>
    </source>
</evidence>
<dbReference type="GO" id="GO:0022627">
    <property type="term" value="C:cytosolic small ribosomal subunit"/>
    <property type="evidence" value="ECO:0007669"/>
    <property type="project" value="TreeGrafter"/>
</dbReference>
<gene>
    <name evidence="8" type="primary">rpsC</name>
    <name evidence="11" type="ORF">ENG47_01970</name>
</gene>
<dbReference type="InterPro" id="IPR018280">
    <property type="entry name" value="Ribosomal_uS3_CS"/>
</dbReference>
<proteinExistence type="inferred from homology"/>
<comment type="subunit">
    <text evidence="8">Part of the 30S ribosomal subunit. Forms a tight complex with proteins S10 and S14.</text>
</comment>
<dbReference type="Pfam" id="PF00189">
    <property type="entry name" value="Ribosomal_S3_C"/>
    <property type="match status" value="1"/>
</dbReference>
<evidence type="ECO:0000313" key="11">
    <source>
        <dbReference type="EMBL" id="HDN84509.1"/>
    </source>
</evidence>
<evidence type="ECO:0000256" key="9">
    <source>
        <dbReference type="RuleBase" id="RU003624"/>
    </source>
</evidence>
<dbReference type="FunFam" id="3.30.300.20:FF:000001">
    <property type="entry name" value="30S ribosomal protein S3"/>
    <property type="match status" value="1"/>
</dbReference>
<dbReference type="Proteomes" id="UP000885660">
    <property type="component" value="Unassembled WGS sequence"/>
</dbReference>
<keyword evidence="2 8" id="KW-0699">rRNA-binding</keyword>
<evidence type="ECO:0000256" key="5">
    <source>
        <dbReference type="ARBA" id="ARBA00023274"/>
    </source>
</evidence>
<dbReference type="PANTHER" id="PTHR11760:SF19">
    <property type="entry name" value="SMALL RIBOSOMAL SUBUNIT PROTEIN US3C"/>
    <property type="match status" value="1"/>
</dbReference>
<dbReference type="InterPro" id="IPR001351">
    <property type="entry name" value="Ribosomal_uS3_C"/>
</dbReference>
<evidence type="ECO:0000256" key="3">
    <source>
        <dbReference type="ARBA" id="ARBA00022884"/>
    </source>
</evidence>
<reference evidence="11" key="1">
    <citation type="journal article" date="2020" name="mSystems">
        <title>Genome- and Community-Level Interaction Insights into Carbon Utilization and Element Cycling Functions of Hydrothermarchaeota in Hydrothermal Sediment.</title>
        <authorList>
            <person name="Zhou Z."/>
            <person name="Liu Y."/>
            <person name="Xu W."/>
            <person name="Pan J."/>
            <person name="Luo Z.H."/>
            <person name="Li M."/>
        </authorList>
    </citation>
    <scope>NUCLEOTIDE SEQUENCE [LARGE SCALE GENOMIC DNA]</scope>
    <source>
        <strain evidence="11">HyVt-219</strain>
    </source>
</reference>
<dbReference type="InterPro" id="IPR004087">
    <property type="entry name" value="KH_dom"/>
</dbReference>
<dbReference type="InterPro" id="IPR004044">
    <property type="entry name" value="KH_dom_type_2"/>
</dbReference>
<evidence type="ECO:0000256" key="4">
    <source>
        <dbReference type="ARBA" id="ARBA00022980"/>
    </source>
</evidence>
<protein>
    <recommendedName>
        <fullName evidence="7 8">Small ribosomal subunit protein uS3</fullName>
    </recommendedName>
</protein>
<dbReference type="AlphaFoldDB" id="A0A7V0MYP9"/>
<name>A0A7V0MYP9_UNCAE</name>
<dbReference type="PROSITE" id="PS00548">
    <property type="entry name" value="RIBOSOMAL_S3"/>
    <property type="match status" value="1"/>
</dbReference>
<dbReference type="InterPro" id="IPR005704">
    <property type="entry name" value="Ribosomal_uS3_bac-typ"/>
</dbReference>
<organism evidence="11">
    <name type="scientific">Aerophobetes bacterium</name>
    <dbReference type="NCBI Taxonomy" id="2030807"/>
    <lineage>
        <taxon>Bacteria</taxon>
        <taxon>Candidatus Aerophobota</taxon>
    </lineage>
</organism>
<dbReference type="CDD" id="cd02412">
    <property type="entry name" value="KH-II_30S_S3"/>
    <property type="match status" value="1"/>
</dbReference>
<comment type="similarity">
    <text evidence="1 8 9">Belongs to the universal ribosomal protein uS3 family.</text>
</comment>
<evidence type="ECO:0000256" key="6">
    <source>
        <dbReference type="ARBA" id="ARBA00024998"/>
    </source>
</evidence>
<dbReference type="Gene3D" id="3.30.300.20">
    <property type="match status" value="1"/>
</dbReference>
<keyword evidence="4 8" id="KW-0689">Ribosomal protein</keyword>
<dbReference type="GO" id="GO:0003735">
    <property type="term" value="F:structural constituent of ribosome"/>
    <property type="evidence" value="ECO:0007669"/>
    <property type="project" value="InterPro"/>
</dbReference>
<evidence type="ECO:0000256" key="7">
    <source>
        <dbReference type="ARBA" id="ARBA00035257"/>
    </source>
</evidence>
<evidence type="ECO:0000256" key="8">
    <source>
        <dbReference type="HAMAP-Rule" id="MF_01309"/>
    </source>
</evidence>
<feature type="domain" description="KH type-2" evidence="10">
    <location>
        <begin position="39"/>
        <end position="108"/>
    </location>
</feature>
<evidence type="ECO:0000256" key="2">
    <source>
        <dbReference type="ARBA" id="ARBA00022730"/>
    </source>
</evidence>
<dbReference type="PANTHER" id="PTHR11760">
    <property type="entry name" value="30S/40S RIBOSOMAL PROTEIN S3"/>
    <property type="match status" value="1"/>
</dbReference>
<dbReference type="Gene3D" id="3.30.1140.32">
    <property type="entry name" value="Ribosomal protein S3, C-terminal domain"/>
    <property type="match status" value="1"/>
</dbReference>
<dbReference type="GO" id="GO:0019843">
    <property type="term" value="F:rRNA binding"/>
    <property type="evidence" value="ECO:0007669"/>
    <property type="project" value="UniProtKB-UniRule"/>
</dbReference>
<dbReference type="HAMAP" id="MF_01309_B">
    <property type="entry name" value="Ribosomal_uS3_B"/>
    <property type="match status" value="1"/>
</dbReference>
<dbReference type="InterPro" id="IPR057258">
    <property type="entry name" value="Ribosomal_uS3"/>
</dbReference>
<evidence type="ECO:0000259" key="10">
    <source>
        <dbReference type="PROSITE" id="PS50823"/>
    </source>
</evidence>
<dbReference type="EMBL" id="DRBC01000111">
    <property type="protein sequence ID" value="HDN84509.1"/>
    <property type="molecule type" value="Genomic_DNA"/>
</dbReference>
<dbReference type="PROSITE" id="PS50823">
    <property type="entry name" value="KH_TYPE_2"/>
    <property type="match status" value="1"/>
</dbReference>
<keyword evidence="3 8" id="KW-0694">RNA-binding</keyword>
<accession>A0A7V0MYP9</accession>
<sequence length="228" mass="25855">MGQKVHPEGLRLGVIKGWQSRWYADDKDYAKFLQADLKIREHLLDRFKRANISDILIERATNKLRVTIYAARPGIIIGKKGETIEKTKEEIAKYAPNNKIFLNVQEVSQPELDAQLVADRIAFQLERRISTKRAMREAISRVMDMGAEGVKVMCKGRIGGAEIARKEWMKEGKIPLHTLRADIDYGTSTAHTTYGCIGVKVWIYKGEVLPFGEHPMEELENAATAEES</sequence>
<keyword evidence="5 8" id="KW-0687">Ribonucleoprotein</keyword>
<dbReference type="GO" id="GO:0003729">
    <property type="term" value="F:mRNA binding"/>
    <property type="evidence" value="ECO:0007669"/>
    <property type="project" value="UniProtKB-UniRule"/>
</dbReference>
<dbReference type="SUPFAM" id="SSF54821">
    <property type="entry name" value="Ribosomal protein S3 C-terminal domain"/>
    <property type="match status" value="1"/>
</dbReference>
<dbReference type="InterPro" id="IPR015946">
    <property type="entry name" value="KH_dom-like_a/b"/>
</dbReference>
<dbReference type="NCBIfam" id="TIGR01009">
    <property type="entry name" value="rpsC_bact"/>
    <property type="match status" value="1"/>
</dbReference>
<comment type="caution">
    <text evidence="11">The sequence shown here is derived from an EMBL/GenBank/DDBJ whole genome shotgun (WGS) entry which is preliminary data.</text>
</comment>
<dbReference type="Pfam" id="PF07650">
    <property type="entry name" value="KH_2"/>
    <property type="match status" value="1"/>
</dbReference>
<dbReference type="GO" id="GO:0006412">
    <property type="term" value="P:translation"/>
    <property type="evidence" value="ECO:0007669"/>
    <property type="project" value="UniProtKB-UniRule"/>
</dbReference>
<comment type="function">
    <text evidence="6 8">Binds the lower part of the 30S subunit head. Binds mRNA in the 70S ribosome, positioning it for translation.</text>
</comment>
<dbReference type="InterPro" id="IPR009019">
    <property type="entry name" value="KH_sf_prok-type"/>
</dbReference>